<dbReference type="EMBL" id="JACOFT010000007">
    <property type="protein sequence ID" value="MBC3813088.1"/>
    <property type="molecule type" value="Genomic_DNA"/>
</dbReference>
<dbReference type="Proteomes" id="UP000637632">
    <property type="component" value="Unassembled WGS sequence"/>
</dbReference>
<evidence type="ECO:0000313" key="6">
    <source>
        <dbReference type="EMBL" id="MBC3813088.1"/>
    </source>
</evidence>
<dbReference type="PANTHER" id="PTHR38777:SF1">
    <property type="entry name" value="DNAK SUPPRESSOR PROTEIN"/>
    <property type="match status" value="1"/>
</dbReference>
<dbReference type="NCBIfam" id="TIGR02419">
    <property type="entry name" value="C4_traR_proteo"/>
    <property type="match status" value="1"/>
</dbReference>
<organism evidence="6 7">
    <name type="scientific">Undibacterium aquatile</name>
    <dbReference type="NCBI Taxonomy" id="1537398"/>
    <lineage>
        <taxon>Bacteria</taxon>
        <taxon>Pseudomonadati</taxon>
        <taxon>Pseudomonadota</taxon>
        <taxon>Betaproteobacteria</taxon>
        <taxon>Burkholderiales</taxon>
        <taxon>Oxalobacteraceae</taxon>
        <taxon>Undibacterium</taxon>
    </lineage>
</organism>
<dbReference type="Pfam" id="PF01258">
    <property type="entry name" value="zf-dskA_traR"/>
    <property type="match status" value="1"/>
</dbReference>
<evidence type="ECO:0000256" key="1">
    <source>
        <dbReference type="ARBA" id="ARBA00022723"/>
    </source>
</evidence>
<keyword evidence="1" id="KW-0479">Metal-binding</keyword>
<comment type="caution">
    <text evidence="6">The sequence shown here is derived from an EMBL/GenBank/DDBJ whole genome shotgun (WGS) entry which is preliminary data.</text>
</comment>
<dbReference type="SUPFAM" id="SSF57716">
    <property type="entry name" value="Glucocorticoid receptor-like (DNA-binding domain)"/>
    <property type="match status" value="1"/>
</dbReference>
<dbReference type="RefSeq" id="WP_190481053.1">
    <property type="nucleotide sequence ID" value="NZ_JACOFT010000007.1"/>
</dbReference>
<accession>A0ABR6XJZ4</accession>
<proteinExistence type="predicted"/>
<sequence length="73" mass="8122">MTDPSDIASELEQVARDEAIHAQRMRMGIATKTVADSALFCTNEECGLPIPLKRRQAMPGCQLCISCQTRKER</sequence>
<dbReference type="PROSITE" id="PS51128">
    <property type="entry name" value="ZF_DKSA_2"/>
    <property type="match status" value="1"/>
</dbReference>
<evidence type="ECO:0000256" key="3">
    <source>
        <dbReference type="ARBA" id="ARBA00022833"/>
    </source>
</evidence>
<keyword evidence="7" id="KW-1185">Reference proteome</keyword>
<dbReference type="Gene3D" id="1.20.120.910">
    <property type="entry name" value="DksA, coiled-coil domain"/>
    <property type="match status" value="1"/>
</dbReference>
<feature type="domain" description="Zinc finger DksA/TraR C4-type" evidence="5">
    <location>
        <begin position="44"/>
        <end position="73"/>
    </location>
</feature>
<protein>
    <submittedName>
        <fullName evidence="6">TraR/DksA family transcriptional regulator</fullName>
    </submittedName>
</protein>
<gene>
    <name evidence="6" type="ORF">H8K26_16730</name>
</gene>
<name>A0ABR6XJZ4_9BURK</name>
<evidence type="ECO:0000259" key="5">
    <source>
        <dbReference type="Pfam" id="PF01258"/>
    </source>
</evidence>
<dbReference type="InterPro" id="IPR000962">
    <property type="entry name" value="Znf_DskA_TraR"/>
</dbReference>
<keyword evidence="3" id="KW-0862">Zinc</keyword>
<dbReference type="PANTHER" id="PTHR38777">
    <property type="entry name" value="FELS-2 PROPHAGE PROTEIN"/>
    <property type="match status" value="1"/>
</dbReference>
<reference evidence="6 7" key="1">
    <citation type="submission" date="2020-08" db="EMBL/GenBank/DDBJ databases">
        <title>Novel species isolated from subtropical streams in China.</title>
        <authorList>
            <person name="Lu H."/>
        </authorList>
    </citation>
    <scope>NUCLEOTIDE SEQUENCE [LARGE SCALE GENOMIC DNA]</scope>
    <source>
        <strain evidence="6 7">CCTCC AB 2015119</strain>
    </source>
</reference>
<evidence type="ECO:0000256" key="2">
    <source>
        <dbReference type="ARBA" id="ARBA00022771"/>
    </source>
</evidence>
<dbReference type="InterPro" id="IPR012783">
    <property type="entry name" value="Znf_C4_TraR"/>
</dbReference>
<comment type="caution">
    <text evidence="4">Lacks conserved residue(s) required for the propagation of feature annotation.</text>
</comment>
<keyword evidence="2" id="KW-0863">Zinc-finger</keyword>
<evidence type="ECO:0000313" key="7">
    <source>
        <dbReference type="Proteomes" id="UP000637632"/>
    </source>
</evidence>
<evidence type="ECO:0000256" key="4">
    <source>
        <dbReference type="PROSITE-ProRule" id="PRU00510"/>
    </source>
</evidence>